<organism evidence="1 2">
    <name type="scientific">Debaryomyces fabryi</name>
    <dbReference type="NCBI Taxonomy" id="58627"/>
    <lineage>
        <taxon>Eukaryota</taxon>
        <taxon>Fungi</taxon>
        <taxon>Dikarya</taxon>
        <taxon>Ascomycota</taxon>
        <taxon>Saccharomycotina</taxon>
        <taxon>Pichiomycetes</taxon>
        <taxon>Debaryomycetaceae</taxon>
        <taxon>Debaryomyces</taxon>
    </lineage>
</organism>
<dbReference type="OrthoDB" id="4027354at2759"/>
<sequence length="61" mass="7005">MSINRASITAEFREMDSDDFKDRFLAPLDSALRESIVRSRPSAQEYKCPLGDAVHVEQYIQ</sequence>
<evidence type="ECO:0000313" key="1">
    <source>
        <dbReference type="EMBL" id="KRZ98253.1"/>
    </source>
</evidence>
<evidence type="ECO:0000313" key="2">
    <source>
        <dbReference type="Proteomes" id="UP000054251"/>
    </source>
</evidence>
<dbReference type="Proteomes" id="UP000054251">
    <property type="component" value="Unassembled WGS sequence"/>
</dbReference>
<accession>A0A0V1PPT9</accession>
<proteinExistence type="predicted"/>
<dbReference type="AlphaFoldDB" id="A0A0V1PPT9"/>
<protein>
    <submittedName>
        <fullName evidence="1">Uncharacterized protein</fullName>
    </submittedName>
</protein>
<keyword evidence="2" id="KW-1185">Reference proteome</keyword>
<comment type="caution">
    <text evidence="1">The sequence shown here is derived from an EMBL/GenBank/DDBJ whole genome shotgun (WGS) entry which is preliminary data.</text>
</comment>
<reference evidence="1 2" key="1">
    <citation type="submission" date="2015-11" db="EMBL/GenBank/DDBJ databases">
        <title>The genome of Debaryomyces fabryi.</title>
        <authorList>
            <person name="Tafer H."/>
            <person name="Lopandic K."/>
        </authorList>
    </citation>
    <scope>NUCLEOTIDE SEQUENCE [LARGE SCALE GENOMIC DNA]</scope>
    <source>
        <strain evidence="1 2">CBS 789</strain>
    </source>
</reference>
<name>A0A0V1PPT9_9ASCO</name>
<gene>
    <name evidence="1" type="ORF">AC631_05987</name>
</gene>
<dbReference type="GeneID" id="26842996"/>
<dbReference type="RefSeq" id="XP_015464356.1">
    <property type="nucleotide sequence ID" value="XM_015614816.1"/>
</dbReference>
<dbReference type="EMBL" id="LMYN01000407">
    <property type="protein sequence ID" value="KRZ98253.1"/>
    <property type="molecule type" value="Genomic_DNA"/>
</dbReference>